<evidence type="ECO:0000259" key="1">
    <source>
        <dbReference type="Pfam" id="PF00240"/>
    </source>
</evidence>
<evidence type="ECO:0000313" key="3">
    <source>
        <dbReference type="WBParaSite" id="nRc.2.0.1.t45573-RA"/>
    </source>
</evidence>
<dbReference type="GO" id="GO:0051087">
    <property type="term" value="F:protein-folding chaperone binding"/>
    <property type="evidence" value="ECO:0007669"/>
    <property type="project" value="InterPro"/>
</dbReference>
<dbReference type="Proteomes" id="UP000887565">
    <property type="component" value="Unplaced"/>
</dbReference>
<organism evidence="2 3">
    <name type="scientific">Romanomermis culicivorax</name>
    <name type="common">Nematode worm</name>
    <dbReference type="NCBI Taxonomy" id="13658"/>
    <lineage>
        <taxon>Eukaryota</taxon>
        <taxon>Metazoa</taxon>
        <taxon>Ecdysozoa</taxon>
        <taxon>Nematoda</taxon>
        <taxon>Enoplea</taxon>
        <taxon>Dorylaimia</taxon>
        <taxon>Mermithida</taxon>
        <taxon>Mermithoidea</taxon>
        <taxon>Mermithidae</taxon>
        <taxon>Romanomermis</taxon>
    </lineage>
</organism>
<dbReference type="WBParaSite" id="nRc.2.0.1.t45573-RA">
    <property type="protein sequence ID" value="nRc.2.0.1.t45573-RA"/>
    <property type="gene ID" value="nRc.2.0.1.g45573"/>
</dbReference>
<dbReference type="InterPro" id="IPR000626">
    <property type="entry name" value="Ubiquitin-like_dom"/>
</dbReference>
<dbReference type="SUPFAM" id="SSF63491">
    <property type="entry name" value="BAG domain"/>
    <property type="match status" value="1"/>
</dbReference>
<evidence type="ECO:0000313" key="2">
    <source>
        <dbReference type="Proteomes" id="UP000887565"/>
    </source>
</evidence>
<dbReference type="InterPro" id="IPR029071">
    <property type="entry name" value="Ubiquitin-like_domsf"/>
</dbReference>
<name>A0A915L3C5_ROMCU</name>
<accession>A0A915L3C5</accession>
<proteinExistence type="predicted"/>
<dbReference type="Gene3D" id="3.10.20.90">
    <property type="entry name" value="Phosphatidylinositol 3-kinase Catalytic Subunit, Chain A, domain 1"/>
    <property type="match status" value="1"/>
</dbReference>
<dbReference type="AlphaFoldDB" id="A0A915L3C5"/>
<dbReference type="InterPro" id="IPR036533">
    <property type="entry name" value="BAG_dom_sf"/>
</dbReference>
<reference evidence="3" key="1">
    <citation type="submission" date="2022-11" db="UniProtKB">
        <authorList>
            <consortium name="WormBaseParasite"/>
        </authorList>
    </citation>
    <scope>IDENTIFICATION</scope>
</reference>
<sequence length="237" mass="27045">MLLIQTISRLTGNLERILVKALKKMSLIQANGSQKFPLTLYNENDSEDQKQQTTSASEETESWTLLNVKKEIAKTINVDPKYQRIIHKGSILALHAELSFQELYSEYLLHFIGKTLFGDEKYIKSFNLKSGDKVMVLTGAKPNEFTEEDKKLNEFETFIENKLKCRINDLATRVDGIEKGFICHDMISGAFKEVDKLEKHLAEDCMRTLESLDGLGIGQEPDNNCRVRRKALVKSVQ</sequence>
<dbReference type="Pfam" id="PF00240">
    <property type="entry name" value="ubiquitin"/>
    <property type="match status" value="1"/>
</dbReference>
<keyword evidence="2" id="KW-1185">Reference proteome</keyword>
<feature type="domain" description="Ubiquitin-like" evidence="1">
    <location>
        <begin position="58"/>
        <end position="93"/>
    </location>
</feature>
<dbReference type="Gene3D" id="1.20.58.120">
    <property type="entry name" value="BAG domain"/>
    <property type="match status" value="1"/>
</dbReference>
<protein>
    <submittedName>
        <fullName evidence="3">Ubiquitin-like domain-containing protein</fullName>
    </submittedName>
</protein>
<dbReference type="SUPFAM" id="SSF54236">
    <property type="entry name" value="Ubiquitin-like"/>
    <property type="match status" value="1"/>
</dbReference>